<feature type="domain" description="Glycosyl transferase family 1" evidence="4">
    <location>
        <begin position="200"/>
        <end position="329"/>
    </location>
</feature>
<feature type="domain" description="Glycosyltransferase subfamily 4-like N-terminal" evidence="5">
    <location>
        <begin position="23"/>
        <end position="173"/>
    </location>
</feature>
<evidence type="ECO:0000256" key="3">
    <source>
        <dbReference type="ARBA" id="ARBA00022679"/>
    </source>
</evidence>
<dbReference type="Gene3D" id="3.40.50.2000">
    <property type="entry name" value="Glycogen Phosphorylase B"/>
    <property type="match status" value="2"/>
</dbReference>
<dbReference type="EMBL" id="RKRA01000001">
    <property type="protein sequence ID" value="RPF25945.1"/>
    <property type="molecule type" value="Genomic_DNA"/>
</dbReference>
<dbReference type="InterPro" id="IPR050194">
    <property type="entry name" value="Glycosyltransferase_grp1"/>
</dbReference>
<evidence type="ECO:0000256" key="1">
    <source>
        <dbReference type="ARBA" id="ARBA00021292"/>
    </source>
</evidence>
<sequence>MSEGSGRLRIAFLGTRGVPARYGGFETAVEEVGSRLAARGHDVRVYCRTGGEAGRPEHLGMRLVHLPALRRKSLETLSHTALSVGHLLAAGRPDVAMVFNAANSPFLPALRALRVPVALHVDGLEWRRAKWAGAGRAYYLLAECLGVRWADALIADAEGIAEYYRAEFAAESNQIAYGAPIVAPGAGRLVEVGLLPGRYHLAVARFEPENHLHLVVEGYVRSGARLPLVVVGTAPYSDQYTATVHALADDRVRFLGGVWDQELLDQLYANCATYLHGHSVGGTNPSLLRAIGAGAPCLAYDVPFNRDVLAEAAEYFVTAPDVARALEAAETDPYATARRGIRSLERARRYDWEEVADAYETLATRLAVDGPVRVRPSGHRAGVAATWGVPSPQPVPAVQVAPVPAARVAATAPELVPAVLEPGVLAPAPRLRAPFPRAS</sequence>
<keyword evidence="7" id="KW-1185">Reference proteome</keyword>
<evidence type="ECO:0000259" key="4">
    <source>
        <dbReference type="Pfam" id="PF00534"/>
    </source>
</evidence>
<evidence type="ECO:0000313" key="7">
    <source>
        <dbReference type="Proteomes" id="UP000280726"/>
    </source>
</evidence>
<dbReference type="RefSeq" id="WP_123914099.1">
    <property type="nucleotide sequence ID" value="NZ_RKRA01000001.1"/>
</dbReference>
<comment type="caution">
    <text evidence="6">The sequence shown here is derived from an EMBL/GenBank/DDBJ whole genome shotgun (WGS) entry which is preliminary data.</text>
</comment>
<organism evidence="6 7">
    <name type="scientific">Georgenia muralis</name>
    <dbReference type="NCBI Taxonomy" id="154117"/>
    <lineage>
        <taxon>Bacteria</taxon>
        <taxon>Bacillati</taxon>
        <taxon>Actinomycetota</taxon>
        <taxon>Actinomycetes</taxon>
        <taxon>Micrococcales</taxon>
        <taxon>Bogoriellaceae</taxon>
        <taxon>Georgenia</taxon>
    </lineage>
</organism>
<dbReference type="Proteomes" id="UP000280726">
    <property type="component" value="Unassembled WGS sequence"/>
</dbReference>
<accession>A0A3N4ZY01</accession>
<evidence type="ECO:0000313" key="6">
    <source>
        <dbReference type="EMBL" id="RPF25945.1"/>
    </source>
</evidence>
<dbReference type="SUPFAM" id="SSF53756">
    <property type="entry name" value="UDP-Glycosyltransferase/glycogen phosphorylase"/>
    <property type="match status" value="1"/>
</dbReference>
<dbReference type="InterPro" id="IPR001296">
    <property type="entry name" value="Glyco_trans_1"/>
</dbReference>
<keyword evidence="3 6" id="KW-0808">Transferase</keyword>
<dbReference type="OrthoDB" id="9792269at2"/>
<gene>
    <name evidence="6" type="ORF">EDD32_0359</name>
</gene>
<name>A0A3N4ZY01_9MICO</name>
<dbReference type="GO" id="GO:0016757">
    <property type="term" value="F:glycosyltransferase activity"/>
    <property type="evidence" value="ECO:0007669"/>
    <property type="project" value="UniProtKB-KW"/>
</dbReference>
<protein>
    <recommendedName>
        <fullName evidence="1">D-inositol 3-phosphate glycosyltransferase</fullName>
    </recommendedName>
</protein>
<dbReference type="Pfam" id="PF13579">
    <property type="entry name" value="Glyco_trans_4_4"/>
    <property type="match status" value="1"/>
</dbReference>
<dbReference type="GO" id="GO:1901137">
    <property type="term" value="P:carbohydrate derivative biosynthetic process"/>
    <property type="evidence" value="ECO:0007669"/>
    <property type="project" value="UniProtKB-ARBA"/>
</dbReference>
<dbReference type="InterPro" id="IPR028098">
    <property type="entry name" value="Glyco_trans_4-like_N"/>
</dbReference>
<proteinExistence type="predicted"/>
<evidence type="ECO:0000259" key="5">
    <source>
        <dbReference type="Pfam" id="PF13579"/>
    </source>
</evidence>
<dbReference type="AlphaFoldDB" id="A0A3N4ZY01"/>
<reference evidence="6 7" key="1">
    <citation type="submission" date="2018-11" db="EMBL/GenBank/DDBJ databases">
        <title>Sequencing the genomes of 1000 actinobacteria strains.</title>
        <authorList>
            <person name="Klenk H.-P."/>
        </authorList>
    </citation>
    <scope>NUCLEOTIDE SEQUENCE [LARGE SCALE GENOMIC DNA]</scope>
    <source>
        <strain evidence="6 7">DSM 14418</strain>
    </source>
</reference>
<dbReference type="PANTHER" id="PTHR45947">
    <property type="entry name" value="SULFOQUINOVOSYL TRANSFERASE SQD2"/>
    <property type="match status" value="1"/>
</dbReference>
<dbReference type="PANTHER" id="PTHR45947:SF3">
    <property type="entry name" value="SULFOQUINOVOSYL TRANSFERASE SQD2"/>
    <property type="match status" value="1"/>
</dbReference>
<keyword evidence="2" id="KW-0328">Glycosyltransferase</keyword>
<dbReference type="Pfam" id="PF00534">
    <property type="entry name" value="Glycos_transf_1"/>
    <property type="match status" value="1"/>
</dbReference>
<evidence type="ECO:0000256" key="2">
    <source>
        <dbReference type="ARBA" id="ARBA00022676"/>
    </source>
</evidence>